<reference evidence="15 16" key="1">
    <citation type="journal article" date="2023" name="Elife">
        <title>Identification of key yeast species and microbe-microbe interactions impacting larval growth of Drosophila in the wild.</title>
        <authorList>
            <person name="Mure A."/>
            <person name="Sugiura Y."/>
            <person name="Maeda R."/>
            <person name="Honda K."/>
            <person name="Sakurai N."/>
            <person name="Takahashi Y."/>
            <person name="Watada M."/>
            <person name="Katoh T."/>
            <person name="Gotoh A."/>
            <person name="Gotoh Y."/>
            <person name="Taniguchi I."/>
            <person name="Nakamura K."/>
            <person name="Hayashi T."/>
            <person name="Katayama T."/>
            <person name="Uemura T."/>
            <person name="Hattori Y."/>
        </authorList>
    </citation>
    <scope>NUCLEOTIDE SEQUENCE [LARGE SCALE GENOMIC DNA]</scope>
    <source>
        <strain evidence="15 16">KH-74</strain>
    </source>
</reference>
<comment type="caution">
    <text evidence="15">The sequence shown here is derived from an EMBL/GenBank/DDBJ whole genome shotgun (WGS) entry which is preliminary data.</text>
</comment>
<gene>
    <name evidence="15" type="ORF">DAKH74_010430</name>
</gene>
<evidence type="ECO:0000256" key="6">
    <source>
        <dbReference type="ARBA" id="ARBA00022919"/>
    </source>
</evidence>
<dbReference type="Pfam" id="PF00781">
    <property type="entry name" value="DAGK_cat"/>
    <property type="match status" value="1"/>
</dbReference>
<organism evidence="15 16">
    <name type="scientific">Maudiozyma humilis</name>
    <name type="common">Sour dough yeast</name>
    <name type="synonym">Kazachstania humilis</name>
    <dbReference type="NCBI Taxonomy" id="51915"/>
    <lineage>
        <taxon>Eukaryota</taxon>
        <taxon>Fungi</taxon>
        <taxon>Dikarya</taxon>
        <taxon>Ascomycota</taxon>
        <taxon>Saccharomycotina</taxon>
        <taxon>Saccharomycetes</taxon>
        <taxon>Saccharomycetales</taxon>
        <taxon>Saccharomycetaceae</taxon>
        <taxon>Maudiozyma</taxon>
    </lineage>
</organism>
<dbReference type="EC" id="2.7.1.91" evidence="10"/>
<dbReference type="InterPro" id="IPR001206">
    <property type="entry name" value="Diacylglycerol_kinase_cat_dom"/>
</dbReference>
<dbReference type="PANTHER" id="PTHR12358">
    <property type="entry name" value="SPHINGOSINE KINASE"/>
    <property type="match status" value="1"/>
</dbReference>
<evidence type="ECO:0000256" key="11">
    <source>
        <dbReference type="ARBA" id="ARBA00052341"/>
    </source>
</evidence>
<evidence type="ECO:0000256" key="13">
    <source>
        <dbReference type="SAM" id="MobiDB-lite"/>
    </source>
</evidence>
<evidence type="ECO:0000256" key="2">
    <source>
        <dbReference type="ARBA" id="ARBA00022679"/>
    </source>
</evidence>
<feature type="region of interest" description="Disordered" evidence="13">
    <location>
        <begin position="1"/>
        <end position="169"/>
    </location>
</feature>
<dbReference type="Proteomes" id="UP001377567">
    <property type="component" value="Unassembled WGS sequence"/>
</dbReference>
<keyword evidence="7" id="KW-0472">Membrane</keyword>
<feature type="compositionally biased region" description="Low complexity" evidence="13">
    <location>
        <begin position="1"/>
        <end position="13"/>
    </location>
</feature>
<sequence>MSASTSASASASASDKDREGDTDTDTDSDVSWETPTGSPRPRQGAFASTNSILVHGESPSTTGHKSRDKRSKKADRDALSPDTAPRRVPSDLSKHERELLQLRMGRNTPDQRAGTPLSEEEILFNNTSTNSRRRNSTSSITESIIATDTPPQQNGKNKNKKKHKHKHKDKGPISLAILIETGILIKSRKPTQSELQDKAVARVSRQMSNSRVSLASSATSFRSSVDTDSSFETASLISCVTCLSDEFDDGRSSVSSMETGTTSSSTNHIHHMHTADNKNGTSANKTAFNYTSMNGQLPTNSVISYNRILNAELVENEDKIKRYAIVKNRSSNQHLIRITFANPTRHDVKPKCLTLMIEDDRNKETVVEAILSRSYRHSKRNRSVLVIINPFGGKKNAKKIFKKKARPLLLASNFNVDIVYTKYACHAVDIAKNMDISKYDTIACASGDGIPHEVINGLYRRPDRVEAFNKVAITEIPCGSGNAMSVSCHWTNNPSYATLFLIKSVEKRIDVMCCSEPSTLSSYPRLSFLSQTYGIIAESDINTEFIRWMGPARFELGVAFNILQRKKYPCDIYVKYHAKSKNDLKSHYLKYKREQVSDDQDRLEKVELIEPEIRYIDDDDSSDTSISDQSGDLNLTNEITMQEGMSSMNDDDNDDVTEEDFEIKYKFEDGVPSDWEKIDSHITNNLGIFYSGKMPYVAADTKFFPAALPADGCMDMVITDSRTPFTRMVPILLALDKGSHVLQPEVLHSKILAYKLIPKVEDGDNGREGTPDSDDSHEDVPTPDGLYSIDGEKFPLEPLQVEVMPRLCKTLLRDGRYVDTQFDKM</sequence>
<evidence type="ECO:0000313" key="15">
    <source>
        <dbReference type="EMBL" id="GMM54427.1"/>
    </source>
</evidence>
<evidence type="ECO:0000313" key="16">
    <source>
        <dbReference type="Proteomes" id="UP001377567"/>
    </source>
</evidence>
<dbReference type="GO" id="GO:0008481">
    <property type="term" value="F:sphingosine kinase activity"/>
    <property type="evidence" value="ECO:0007669"/>
    <property type="project" value="UniProtKB-EC"/>
</dbReference>
<feature type="region of interest" description="Disordered" evidence="13">
    <location>
        <begin position="762"/>
        <end position="784"/>
    </location>
</feature>
<comment type="catalytic activity">
    <reaction evidence="11">
        <text>(4R)-hydroxysphinganine + ATP = (4R)-hydroxysphinganine 1-phosphate + ADP + H(+)</text>
        <dbReference type="Rhea" id="RHEA:33563"/>
        <dbReference type="ChEBI" id="CHEBI:15378"/>
        <dbReference type="ChEBI" id="CHEBI:30616"/>
        <dbReference type="ChEBI" id="CHEBI:64124"/>
        <dbReference type="ChEBI" id="CHEBI:64795"/>
        <dbReference type="ChEBI" id="CHEBI:456216"/>
        <dbReference type="EC" id="2.7.1.91"/>
    </reaction>
    <physiologicalReaction direction="left-to-right" evidence="11">
        <dbReference type="Rhea" id="RHEA:33564"/>
    </physiologicalReaction>
</comment>
<dbReference type="FunFam" id="3.40.50.10330:FF:000005">
    <property type="entry name" value="Sphingosine kinase 2"/>
    <property type="match status" value="1"/>
</dbReference>
<keyword evidence="3" id="KW-0547">Nucleotide-binding</keyword>
<dbReference type="Gene3D" id="3.40.50.10330">
    <property type="entry name" value="Probable inorganic polyphosphate/atp-NAD kinase, domain 1"/>
    <property type="match status" value="1"/>
</dbReference>
<dbReference type="GO" id="GO:0012505">
    <property type="term" value="C:endomembrane system"/>
    <property type="evidence" value="ECO:0007669"/>
    <property type="project" value="UniProtKB-SubCell"/>
</dbReference>
<keyword evidence="5" id="KW-0067">ATP-binding</keyword>
<feature type="domain" description="DAGKc" evidence="14">
    <location>
        <begin position="379"/>
        <end position="517"/>
    </location>
</feature>
<evidence type="ECO:0000256" key="5">
    <source>
        <dbReference type="ARBA" id="ARBA00022840"/>
    </source>
</evidence>
<dbReference type="PROSITE" id="PS50146">
    <property type="entry name" value="DAGK"/>
    <property type="match status" value="1"/>
</dbReference>
<keyword evidence="4 15" id="KW-0418">Kinase</keyword>
<dbReference type="GO" id="GO:0019722">
    <property type="term" value="P:calcium-mediated signaling"/>
    <property type="evidence" value="ECO:0007669"/>
    <property type="project" value="UniProtKB-ARBA"/>
</dbReference>
<accession>A0AAV5RUQ3</accession>
<protein>
    <recommendedName>
        <fullName evidence="10">sphingosine kinase</fullName>
        <ecNumber evidence="10">2.7.1.91</ecNumber>
    </recommendedName>
</protein>
<comment type="catalytic activity">
    <reaction evidence="9">
        <text>a sphingoid base + ATP = a sphingoid 1-phosphate + ADP + H(+)</text>
        <dbReference type="Rhea" id="RHEA:51496"/>
        <dbReference type="ChEBI" id="CHEBI:15378"/>
        <dbReference type="ChEBI" id="CHEBI:30616"/>
        <dbReference type="ChEBI" id="CHEBI:76941"/>
        <dbReference type="ChEBI" id="CHEBI:84410"/>
        <dbReference type="ChEBI" id="CHEBI:456216"/>
        <dbReference type="EC" id="2.7.1.91"/>
    </reaction>
</comment>
<keyword evidence="2" id="KW-0808">Transferase</keyword>
<evidence type="ECO:0000256" key="12">
    <source>
        <dbReference type="ARBA" id="ARBA00052914"/>
    </source>
</evidence>
<dbReference type="SMART" id="SM00046">
    <property type="entry name" value="DAGKc"/>
    <property type="match status" value="1"/>
</dbReference>
<keyword evidence="6" id="KW-0746">Sphingolipid metabolism</keyword>
<dbReference type="GO" id="GO:0046512">
    <property type="term" value="P:sphingosine biosynthetic process"/>
    <property type="evidence" value="ECO:0007669"/>
    <property type="project" value="TreeGrafter"/>
</dbReference>
<comment type="catalytic activity">
    <reaction evidence="12">
        <text>sphinganine + ATP = sphinganine 1-phosphate + ADP + H(+)</text>
        <dbReference type="Rhea" id="RHEA:15465"/>
        <dbReference type="ChEBI" id="CHEBI:15378"/>
        <dbReference type="ChEBI" id="CHEBI:30616"/>
        <dbReference type="ChEBI" id="CHEBI:57817"/>
        <dbReference type="ChEBI" id="CHEBI:57939"/>
        <dbReference type="ChEBI" id="CHEBI:456216"/>
        <dbReference type="EC" id="2.7.1.91"/>
    </reaction>
    <physiologicalReaction direction="left-to-right" evidence="12">
        <dbReference type="Rhea" id="RHEA:15466"/>
    </physiologicalReaction>
</comment>
<keyword evidence="6" id="KW-0443">Lipid metabolism</keyword>
<proteinExistence type="predicted"/>
<dbReference type="GO" id="GO:0005524">
    <property type="term" value="F:ATP binding"/>
    <property type="evidence" value="ECO:0007669"/>
    <property type="project" value="UniProtKB-KW"/>
</dbReference>
<dbReference type="GO" id="GO:0005737">
    <property type="term" value="C:cytoplasm"/>
    <property type="evidence" value="ECO:0007669"/>
    <property type="project" value="TreeGrafter"/>
</dbReference>
<keyword evidence="16" id="KW-1185">Reference proteome</keyword>
<evidence type="ECO:0000256" key="1">
    <source>
        <dbReference type="ARBA" id="ARBA00004308"/>
    </source>
</evidence>
<evidence type="ECO:0000256" key="8">
    <source>
        <dbReference type="ARBA" id="ARBA00023139"/>
    </source>
</evidence>
<evidence type="ECO:0000256" key="10">
    <source>
        <dbReference type="ARBA" id="ARBA00044037"/>
    </source>
</evidence>
<evidence type="ECO:0000256" key="7">
    <source>
        <dbReference type="ARBA" id="ARBA00023136"/>
    </source>
</evidence>
<feature type="compositionally biased region" description="Basic residues" evidence="13">
    <location>
        <begin position="157"/>
        <end position="169"/>
    </location>
</feature>
<dbReference type="InterPro" id="IPR016064">
    <property type="entry name" value="NAD/diacylglycerol_kinase_sf"/>
</dbReference>
<dbReference type="Gene3D" id="2.60.200.40">
    <property type="match status" value="1"/>
</dbReference>
<dbReference type="InterPro" id="IPR050187">
    <property type="entry name" value="Lipid_Phosphate_FormReg"/>
</dbReference>
<dbReference type="AlphaFoldDB" id="A0AAV5RUQ3"/>
<comment type="subcellular location">
    <subcellularLocation>
        <location evidence="1">Endomembrane system</location>
    </subcellularLocation>
</comment>
<feature type="compositionally biased region" description="Basic residues" evidence="13">
    <location>
        <begin position="64"/>
        <end position="73"/>
    </location>
</feature>
<feature type="compositionally biased region" description="Polar residues" evidence="13">
    <location>
        <begin position="46"/>
        <end position="63"/>
    </location>
</feature>
<keyword evidence="8" id="KW-0564">Palmitate</keyword>
<evidence type="ECO:0000259" key="14">
    <source>
        <dbReference type="PROSITE" id="PS50146"/>
    </source>
</evidence>
<feature type="compositionally biased region" description="Basic and acidic residues" evidence="13">
    <location>
        <begin position="74"/>
        <end position="100"/>
    </location>
</feature>
<evidence type="ECO:0000256" key="9">
    <source>
        <dbReference type="ARBA" id="ARBA00043822"/>
    </source>
</evidence>
<dbReference type="PANTHER" id="PTHR12358:SF31">
    <property type="entry name" value="ACYLGLYCEROL KINASE, MITOCHONDRIAL"/>
    <property type="match status" value="1"/>
</dbReference>
<evidence type="ECO:0000256" key="3">
    <source>
        <dbReference type="ARBA" id="ARBA00022741"/>
    </source>
</evidence>
<name>A0AAV5RUQ3_MAUHU</name>
<dbReference type="EMBL" id="BTGD01000003">
    <property type="protein sequence ID" value="GMM54427.1"/>
    <property type="molecule type" value="Genomic_DNA"/>
</dbReference>
<dbReference type="InterPro" id="IPR017438">
    <property type="entry name" value="ATP-NAD_kinase_N"/>
</dbReference>
<evidence type="ECO:0000256" key="4">
    <source>
        <dbReference type="ARBA" id="ARBA00022777"/>
    </source>
</evidence>
<feature type="compositionally biased region" description="Low complexity" evidence="13">
    <location>
        <begin position="125"/>
        <end position="145"/>
    </location>
</feature>
<dbReference type="GO" id="GO:0016020">
    <property type="term" value="C:membrane"/>
    <property type="evidence" value="ECO:0007669"/>
    <property type="project" value="TreeGrafter"/>
</dbReference>
<dbReference type="SUPFAM" id="SSF111331">
    <property type="entry name" value="NAD kinase/diacylglycerol kinase-like"/>
    <property type="match status" value="1"/>
</dbReference>
<keyword evidence="8" id="KW-0449">Lipoprotein</keyword>